<evidence type="ECO:0000313" key="3">
    <source>
        <dbReference type="Proteomes" id="UP000053890"/>
    </source>
</evidence>
<gene>
    <name evidence="2" type="ORF">RHOBADRAFT_50643</name>
</gene>
<feature type="non-terminal residue" evidence="2">
    <location>
        <position position="159"/>
    </location>
</feature>
<dbReference type="EMBL" id="KQ474073">
    <property type="protein sequence ID" value="KPV78135.1"/>
    <property type="molecule type" value="Genomic_DNA"/>
</dbReference>
<dbReference type="AlphaFoldDB" id="A0A194SCG4"/>
<keyword evidence="3" id="KW-1185">Reference proteome</keyword>
<evidence type="ECO:0000256" key="1">
    <source>
        <dbReference type="SAM" id="MobiDB-lite"/>
    </source>
</evidence>
<proteinExistence type="predicted"/>
<evidence type="ECO:0000313" key="2">
    <source>
        <dbReference type="EMBL" id="KPV78135.1"/>
    </source>
</evidence>
<feature type="non-terminal residue" evidence="2">
    <location>
        <position position="1"/>
    </location>
</feature>
<protein>
    <submittedName>
        <fullName evidence="2">Uncharacterized protein</fullName>
    </submittedName>
</protein>
<feature type="compositionally biased region" description="Basic and acidic residues" evidence="1">
    <location>
        <begin position="68"/>
        <end position="114"/>
    </location>
</feature>
<sequence length="159" mass="16930">LLNGPALRQRRPLRLCRGRPTPRLVLVHRRAADVPPHLGSLGGRHPWGGQRTGQERVDEPATATGRAGRCDRVGRRARAEGGDAEGGRGADQEVYDARHAGRGQTREPAGEPRPGRRTGAGGEARGRAARGTARVGLSRCSSSSKLSRVRVCNPGLVQC</sequence>
<feature type="region of interest" description="Disordered" evidence="1">
    <location>
        <begin position="36"/>
        <end position="144"/>
    </location>
</feature>
<name>A0A194SCG4_RHOGW</name>
<reference evidence="2 3" key="1">
    <citation type="journal article" date="2015" name="Front. Microbiol.">
        <title>Genome sequence of the plant growth promoting endophytic yeast Rhodotorula graminis WP1.</title>
        <authorList>
            <person name="Firrincieli A."/>
            <person name="Otillar R."/>
            <person name="Salamov A."/>
            <person name="Schmutz J."/>
            <person name="Khan Z."/>
            <person name="Redman R.S."/>
            <person name="Fleck N.D."/>
            <person name="Lindquist E."/>
            <person name="Grigoriev I.V."/>
            <person name="Doty S.L."/>
        </authorList>
    </citation>
    <scope>NUCLEOTIDE SEQUENCE [LARGE SCALE GENOMIC DNA]</scope>
    <source>
        <strain evidence="2 3">WP1</strain>
    </source>
</reference>
<dbReference type="GeneID" id="28975873"/>
<organism evidence="2 3">
    <name type="scientific">Rhodotorula graminis (strain WP1)</name>
    <dbReference type="NCBI Taxonomy" id="578459"/>
    <lineage>
        <taxon>Eukaryota</taxon>
        <taxon>Fungi</taxon>
        <taxon>Dikarya</taxon>
        <taxon>Basidiomycota</taxon>
        <taxon>Pucciniomycotina</taxon>
        <taxon>Microbotryomycetes</taxon>
        <taxon>Sporidiobolales</taxon>
        <taxon>Sporidiobolaceae</taxon>
        <taxon>Rhodotorula</taxon>
    </lineage>
</organism>
<dbReference type="RefSeq" id="XP_018274184.1">
    <property type="nucleotide sequence ID" value="XM_018415425.1"/>
</dbReference>
<dbReference type="Proteomes" id="UP000053890">
    <property type="component" value="Unassembled WGS sequence"/>
</dbReference>
<feature type="compositionally biased region" description="Low complexity" evidence="1">
    <location>
        <begin position="129"/>
        <end position="144"/>
    </location>
</feature>
<accession>A0A194SCG4</accession>